<feature type="compositionally biased region" description="Low complexity" evidence="1">
    <location>
        <begin position="22"/>
        <end position="42"/>
    </location>
</feature>
<protein>
    <submittedName>
        <fullName evidence="2">Uncharacterized protein</fullName>
    </submittedName>
</protein>
<evidence type="ECO:0000313" key="2">
    <source>
        <dbReference type="EMBL" id="TKS06694.1"/>
    </source>
</evidence>
<organism evidence="2">
    <name type="scientific">Populus alba</name>
    <name type="common">White poplar</name>
    <dbReference type="NCBI Taxonomy" id="43335"/>
    <lineage>
        <taxon>Eukaryota</taxon>
        <taxon>Viridiplantae</taxon>
        <taxon>Streptophyta</taxon>
        <taxon>Embryophyta</taxon>
        <taxon>Tracheophyta</taxon>
        <taxon>Spermatophyta</taxon>
        <taxon>Magnoliopsida</taxon>
        <taxon>eudicotyledons</taxon>
        <taxon>Gunneridae</taxon>
        <taxon>Pentapetalae</taxon>
        <taxon>rosids</taxon>
        <taxon>fabids</taxon>
        <taxon>Malpighiales</taxon>
        <taxon>Salicaceae</taxon>
        <taxon>Saliceae</taxon>
        <taxon>Populus</taxon>
    </lineage>
</organism>
<dbReference type="EMBL" id="RCHU01000340">
    <property type="protein sequence ID" value="TKS06694.1"/>
    <property type="molecule type" value="Genomic_DNA"/>
</dbReference>
<accession>A0A4U5Q8S0</accession>
<comment type="caution">
    <text evidence="2">The sequence shown here is derived from an EMBL/GenBank/DDBJ whole genome shotgun (WGS) entry which is preliminary data.</text>
</comment>
<sequence length="192" mass="20221">MPLVNIGNTVIPSIPGSPSHHTPVFSTVSPSSPSITTSAKASSPPPVAADISISSPAFNPDNLQVFLSIPSLNMHPMQTRSKSGIHKRKAFLASIQDPSANDLSLIEPATYKSAIKTPAVSFLLTGCYSKSASALSCKVCSTAFQMRTSPLTCCLSDIFLLPASSVLASFSGLVTAPHIFSIFSFSRRKSLH</sequence>
<proteinExistence type="predicted"/>
<feature type="region of interest" description="Disordered" evidence="1">
    <location>
        <begin position="14"/>
        <end position="44"/>
    </location>
</feature>
<name>A0A4U5Q8S0_POPAL</name>
<gene>
    <name evidence="2" type="ORF">D5086_0000120700</name>
</gene>
<reference evidence="2" key="1">
    <citation type="submission" date="2018-10" db="EMBL/GenBank/DDBJ databases">
        <title>Population genomic analysis revealed the cold adaptation of white poplar.</title>
        <authorList>
            <person name="Liu Y.-J."/>
        </authorList>
    </citation>
    <scope>NUCLEOTIDE SEQUENCE [LARGE SCALE GENOMIC DNA]</scope>
    <source>
        <strain evidence="2">PAL-ZL1</strain>
    </source>
</reference>
<dbReference type="AlphaFoldDB" id="A0A4U5Q8S0"/>
<evidence type="ECO:0000256" key="1">
    <source>
        <dbReference type="SAM" id="MobiDB-lite"/>
    </source>
</evidence>